<sequence>MFTKKSFEVFEVAGLTPRMAAIRSIIQPDFAQLGNKLLTELSVNFPTENFYLHIAKHLRRTTNPPENTWCALSTKPRGYKMEAHFQLGIWQDYVFLYLSIIDQPKNQQRYAERLADPSLRDIVPKDFVLSKDHTKAEFFPLTDWSAAVERLGKVKKAEFELGRVWPAERFEDQSSEVIFSEMMATLNQLMPIYQQLMEV</sequence>
<dbReference type="EMBL" id="CP070872">
    <property type="protein sequence ID" value="QSE76446.1"/>
    <property type="molecule type" value="Genomic_DNA"/>
</dbReference>
<dbReference type="InterPro" id="IPR053707">
    <property type="entry name" value="UPF0637_domain_sf"/>
</dbReference>
<evidence type="ECO:0000313" key="2">
    <source>
        <dbReference type="EMBL" id="QSE76446.1"/>
    </source>
</evidence>
<dbReference type="Gene3D" id="3.30.930.20">
    <property type="entry name" value="Protein of unknown function DUF1054"/>
    <property type="match status" value="1"/>
</dbReference>
<dbReference type="AlphaFoldDB" id="A0AA45KHM4"/>
<gene>
    <name evidence="2" type="ORF">JW886_08265</name>
</gene>
<reference evidence="2 3" key="1">
    <citation type="submission" date="2021-02" db="EMBL/GenBank/DDBJ databases">
        <title>Complete genome sequence of Lactococcus lactis strain K_LL004.</title>
        <authorList>
            <person name="Kim H.B."/>
        </authorList>
    </citation>
    <scope>NUCLEOTIDE SEQUENCE [LARGE SCALE GENOMIC DNA]</scope>
    <source>
        <strain evidence="2 3">K_LL004</strain>
    </source>
</reference>
<dbReference type="KEGG" id="lti:JW886_08265"/>
<protein>
    <recommendedName>
        <fullName evidence="1">UPF0637 protein JW886_08265</fullName>
    </recommendedName>
</protein>
<name>A0AA45KHM4_9LACT</name>
<dbReference type="HAMAP" id="MF_01851">
    <property type="entry name" value="UPF0637"/>
    <property type="match status" value="1"/>
</dbReference>
<keyword evidence="3" id="KW-1185">Reference proteome</keyword>
<proteinExistence type="inferred from homology"/>
<dbReference type="InterPro" id="IPR009403">
    <property type="entry name" value="UPF0637"/>
</dbReference>
<dbReference type="Proteomes" id="UP000663608">
    <property type="component" value="Chromosome"/>
</dbReference>
<dbReference type="Pfam" id="PF06335">
    <property type="entry name" value="DUF1054"/>
    <property type="match status" value="1"/>
</dbReference>
<comment type="similarity">
    <text evidence="1">Belongs to the UPF0637 family.</text>
</comment>
<dbReference type="PIRSF" id="PIRSF021332">
    <property type="entry name" value="DUF1054"/>
    <property type="match status" value="1"/>
</dbReference>
<organism evidence="2 3">
    <name type="scientific">Lactococcus taiwanensis</name>
    <dbReference type="NCBI Taxonomy" id="1151742"/>
    <lineage>
        <taxon>Bacteria</taxon>
        <taxon>Bacillati</taxon>
        <taxon>Bacillota</taxon>
        <taxon>Bacilli</taxon>
        <taxon>Lactobacillales</taxon>
        <taxon>Streptococcaceae</taxon>
        <taxon>Lactococcus</taxon>
    </lineage>
</organism>
<evidence type="ECO:0000313" key="3">
    <source>
        <dbReference type="Proteomes" id="UP000663608"/>
    </source>
</evidence>
<dbReference type="RefSeq" id="WP_205871833.1">
    <property type="nucleotide sequence ID" value="NZ_CP070872.1"/>
</dbReference>
<dbReference type="SUPFAM" id="SSF142913">
    <property type="entry name" value="YktB/PF0168-like"/>
    <property type="match status" value="1"/>
</dbReference>
<evidence type="ECO:0000256" key="1">
    <source>
        <dbReference type="HAMAP-Rule" id="MF_01851"/>
    </source>
</evidence>
<accession>A0AA45KHM4</accession>